<dbReference type="InterPro" id="IPR004633">
    <property type="entry name" value="NaPi_cotrn-rel/YqeW-like"/>
</dbReference>
<dbReference type="Pfam" id="PF02690">
    <property type="entry name" value="Na_Pi_cotrans"/>
    <property type="match status" value="2"/>
</dbReference>
<evidence type="ECO:0000256" key="3">
    <source>
        <dbReference type="ARBA" id="ARBA00022692"/>
    </source>
</evidence>
<dbReference type="PANTHER" id="PTHR10010:SF46">
    <property type="entry name" value="SODIUM-DEPENDENT PHOSPHATE TRANSPORT PROTEIN 2B"/>
    <property type="match status" value="1"/>
</dbReference>
<feature type="transmembrane region" description="Helical" evidence="6">
    <location>
        <begin position="240"/>
        <end position="263"/>
    </location>
</feature>
<protein>
    <submittedName>
        <fullName evidence="7">Phosphate:Na+ symporter</fullName>
    </submittedName>
</protein>
<gene>
    <name evidence="7" type="ORF">J2S00_002408</name>
</gene>
<feature type="transmembrane region" description="Helical" evidence="6">
    <location>
        <begin position="283"/>
        <end position="304"/>
    </location>
</feature>
<feature type="transmembrane region" description="Helical" evidence="6">
    <location>
        <begin position="177"/>
        <end position="202"/>
    </location>
</feature>
<comment type="caution">
    <text evidence="7">The sequence shown here is derived from an EMBL/GenBank/DDBJ whole genome shotgun (WGS) entry which is preliminary data.</text>
</comment>
<organism evidence="7 8">
    <name type="scientific">Caldalkalibacillus uzonensis</name>
    <dbReference type="NCBI Taxonomy" id="353224"/>
    <lineage>
        <taxon>Bacteria</taxon>
        <taxon>Bacillati</taxon>
        <taxon>Bacillota</taxon>
        <taxon>Bacilli</taxon>
        <taxon>Bacillales</taxon>
        <taxon>Bacillaceae</taxon>
        <taxon>Caldalkalibacillus</taxon>
    </lineage>
</organism>
<dbReference type="NCBIfam" id="NF037997">
    <property type="entry name" value="Na_Pi_symport"/>
    <property type="match status" value="1"/>
</dbReference>
<keyword evidence="4 6" id="KW-1133">Transmembrane helix</keyword>
<evidence type="ECO:0000256" key="1">
    <source>
        <dbReference type="ARBA" id="ARBA00004651"/>
    </source>
</evidence>
<feature type="transmembrane region" description="Helical" evidence="6">
    <location>
        <begin position="86"/>
        <end position="105"/>
    </location>
</feature>
<evidence type="ECO:0000256" key="6">
    <source>
        <dbReference type="SAM" id="Phobius"/>
    </source>
</evidence>
<name>A0ABU0CTB2_9BACI</name>
<keyword evidence="5 6" id="KW-0472">Membrane</keyword>
<feature type="transmembrane region" description="Helical" evidence="6">
    <location>
        <begin position="208"/>
        <end position="228"/>
    </location>
</feature>
<evidence type="ECO:0000256" key="2">
    <source>
        <dbReference type="ARBA" id="ARBA00022475"/>
    </source>
</evidence>
<feature type="transmembrane region" description="Helical" evidence="6">
    <location>
        <begin position="48"/>
        <end position="74"/>
    </location>
</feature>
<dbReference type="EMBL" id="JAUSUQ010000008">
    <property type="protein sequence ID" value="MDQ0339620.1"/>
    <property type="molecule type" value="Genomic_DNA"/>
</dbReference>
<reference evidence="7 8" key="1">
    <citation type="submission" date="2023-07" db="EMBL/GenBank/DDBJ databases">
        <title>Genomic Encyclopedia of Type Strains, Phase IV (KMG-IV): sequencing the most valuable type-strain genomes for metagenomic binning, comparative biology and taxonomic classification.</title>
        <authorList>
            <person name="Goeker M."/>
        </authorList>
    </citation>
    <scope>NUCLEOTIDE SEQUENCE [LARGE SCALE GENOMIC DNA]</scope>
    <source>
        <strain evidence="7 8">DSM 17740</strain>
    </source>
</reference>
<evidence type="ECO:0000313" key="8">
    <source>
        <dbReference type="Proteomes" id="UP001232445"/>
    </source>
</evidence>
<dbReference type="InterPro" id="IPR003841">
    <property type="entry name" value="Na/Pi_transpt"/>
</dbReference>
<dbReference type="Proteomes" id="UP001232445">
    <property type="component" value="Unassembled WGS sequence"/>
</dbReference>
<dbReference type="NCBIfam" id="TIGR00704">
    <property type="entry name" value="NaPi_cotrn_rel"/>
    <property type="match status" value="1"/>
</dbReference>
<proteinExistence type="predicted"/>
<feature type="transmembrane region" description="Helical" evidence="6">
    <location>
        <begin position="6"/>
        <end position="28"/>
    </location>
</feature>
<sequence>MVMKDLVIPLAAGLAIFLFGMQVMRIGFEHLFLERAKHLLAMLTRTPLTGLLTGTVSTAILQSSSAVLLLVIGLTHARLMTFRQTIGVILGANIGTVVTTELLAINVSELGVYFFIVGSILFLCSWPALRAAGMVIGGFGLLFLGMETMQSIASFLEGAGWMERVYRWGQEGALSGIVAGMLLTAVIQSSTATTAITMNLIYEQLISLPLAIAIVLGSNIGTCVTALLGSMATNLAGRQVAVAHVLLNVLGVLLFIPLIPMLAAIVESLTDNPMLQVAHAQTLFNVLCSLLALPFVTVFERLVFLVTQKE</sequence>
<dbReference type="PANTHER" id="PTHR10010">
    <property type="entry name" value="SOLUTE CARRIER FAMILY 34 SODIUM PHOSPHATE , MEMBER 2-RELATED"/>
    <property type="match status" value="1"/>
</dbReference>
<comment type="subcellular location">
    <subcellularLocation>
        <location evidence="1">Cell membrane</location>
        <topology evidence="1">Multi-pass membrane protein</topology>
    </subcellularLocation>
</comment>
<evidence type="ECO:0000313" key="7">
    <source>
        <dbReference type="EMBL" id="MDQ0339620.1"/>
    </source>
</evidence>
<accession>A0ABU0CTB2</accession>
<evidence type="ECO:0000256" key="5">
    <source>
        <dbReference type="ARBA" id="ARBA00023136"/>
    </source>
</evidence>
<dbReference type="RefSeq" id="WP_307339867.1">
    <property type="nucleotide sequence ID" value="NZ_JAUSUQ010000008.1"/>
</dbReference>
<keyword evidence="3 6" id="KW-0812">Transmembrane</keyword>
<keyword evidence="2" id="KW-1003">Cell membrane</keyword>
<evidence type="ECO:0000256" key="4">
    <source>
        <dbReference type="ARBA" id="ARBA00022989"/>
    </source>
</evidence>
<keyword evidence="8" id="KW-1185">Reference proteome</keyword>